<evidence type="ECO:0000313" key="3">
    <source>
        <dbReference type="EMBL" id="AXV09204.1"/>
    </source>
</evidence>
<sequence length="220" mass="22103">MATDTSTRTIRLDPPPPAPARMPPPAPGTGVSQQPVPVAPPPAAQPTPVRPSARPTAAPSSSAPHASQAPHAPEPVGAPRRLLAGVLWGPVAIGAATLLQMWASAQGGDQAVRPLRLLTVLVEGGGGLAGGNPLLGIAVNTAIGMVLGVLFALVAPRLRGPRAVLVGALVFAAGVFAVDLYALSPALSPVLELRDAPLLLASRLVFGAVLAIPFLAARRA</sequence>
<feature type="transmembrane region" description="Helical" evidence="2">
    <location>
        <begin position="134"/>
        <end position="156"/>
    </location>
</feature>
<keyword evidence="4" id="KW-1185">Reference proteome</keyword>
<feature type="region of interest" description="Disordered" evidence="1">
    <location>
        <begin position="1"/>
        <end position="76"/>
    </location>
</feature>
<name>A0A346Y407_9ACTN</name>
<dbReference type="Proteomes" id="UP000264006">
    <property type="component" value="Chromosome"/>
</dbReference>
<proteinExistence type="predicted"/>
<dbReference type="AlphaFoldDB" id="A0A346Y407"/>
<feature type="compositionally biased region" description="Pro residues" evidence="1">
    <location>
        <begin position="13"/>
        <end position="27"/>
    </location>
</feature>
<organism evidence="3 4">
    <name type="scientific">Euzebya pacifica</name>
    <dbReference type="NCBI Taxonomy" id="1608957"/>
    <lineage>
        <taxon>Bacteria</taxon>
        <taxon>Bacillati</taxon>
        <taxon>Actinomycetota</taxon>
        <taxon>Nitriliruptoria</taxon>
        <taxon>Euzebyales</taxon>
    </lineage>
</organism>
<protein>
    <submittedName>
        <fullName evidence="3">Uncharacterized protein</fullName>
    </submittedName>
</protein>
<feature type="transmembrane region" description="Helical" evidence="2">
    <location>
        <begin position="196"/>
        <end position="217"/>
    </location>
</feature>
<evidence type="ECO:0000256" key="1">
    <source>
        <dbReference type="SAM" id="MobiDB-lite"/>
    </source>
</evidence>
<dbReference type="OrthoDB" id="9870015at2"/>
<evidence type="ECO:0000313" key="4">
    <source>
        <dbReference type="Proteomes" id="UP000264006"/>
    </source>
</evidence>
<keyword evidence="2" id="KW-0812">Transmembrane</keyword>
<accession>A0A346Y407</accession>
<feature type="transmembrane region" description="Helical" evidence="2">
    <location>
        <begin position="82"/>
        <end position="103"/>
    </location>
</feature>
<evidence type="ECO:0000256" key="2">
    <source>
        <dbReference type="SAM" id="Phobius"/>
    </source>
</evidence>
<reference evidence="3 4" key="1">
    <citation type="submission" date="2018-09" db="EMBL/GenBank/DDBJ databases">
        <title>Complete genome sequence of Euzebya sp. DY32-46 isolated from seawater of Pacific Ocean.</title>
        <authorList>
            <person name="Xu L."/>
            <person name="Wu Y.-H."/>
            <person name="Xu X.-W."/>
        </authorList>
    </citation>
    <scope>NUCLEOTIDE SEQUENCE [LARGE SCALE GENOMIC DNA]</scope>
    <source>
        <strain evidence="3 4">DY32-46</strain>
    </source>
</reference>
<dbReference type="EMBL" id="CP031165">
    <property type="protein sequence ID" value="AXV09204.1"/>
    <property type="molecule type" value="Genomic_DNA"/>
</dbReference>
<feature type="compositionally biased region" description="Low complexity" evidence="1">
    <location>
        <begin position="50"/>
        <end position="75"/>
    </location>
</feature>
<feature type="compositionally biased region" description="Pro residues" evidence="1">
    <location>
        <begin position="37"/>
        <end position="49"/>
    </location>
</feature>
<dbReference type="KEGG" id="euz:DVS28_a4543"/>
<dbReference type="RefSeq" id="WP_114593423.1">
    <property type="nucleotide sequence ID" value="NZ_CP031165.1"/>
</dbReference>
<feature type="transmembrane region" description="Helical" evidence="2">
    <location>
        <begin position="163"/>
        <end position="184"/>
    </location>
</feature>
<keyword evidence="2" id="KW-1133">Transmembrane helix</keyword>
<gene>
    <name evidence="3" type="ORF">DVS28_a4543</name>
</gene>
<keyword evidence="2" id="KW-0472">Membrane</keyword>